<evidence type="ECO:0000256" key="2">
    <source>
        <dbReference type="SAM" id="Phobius"/>
    </source>
</evidence>
<protein>
    <submittedName>
        <fullName evidence="4">Uncharacterized protein</fullName>
    </submittedName>
</protein>
<feature type="chain" id="PRO_5019757682" evidence="3">
    <location>
        <begin position="23"/>
        <end position="424"/>
    </location>
</feature>
<keyword evidence="2" id="KW-0472">Membrane</keyword>
<feature type="compositionally biased region" description="Polar residues" evidence="1">
    <location>
        <begin position="147"/>
        <end position="157"/>
    </location>
</feature>
<name>A0A484FHY6_COLOR</name>
<dbReference type="Proteomes" id="UP000014480">
    <property type="component" value="Unassembled WGS sequence"/>
</dbReference>
<comment type="caution">
    <text evidence="4">The sequence shown here is derived from an EMBL/GenBank/DDBJ whole genome shotgun (WGS) entry which is preliminary data.</text>
</comment>
<feature type="region of interest" description="Disordered" evidence="1">
    <location>
        <begin position="283"/>
        <end position="370"/>
    </location>
</feature>
<feature type="compositionally biased region" description="Low complexity" evidence="1">
    <location>
        <begin position="172"/>
        <end position="187"/>
    </location>
</feature>
<feature type="signal peptide" evidence="3">
    <location>
        <begin position="1"/>
        <end position="22"/>
    </location>
</feature>
<evidence type="ECO:0000313" key="4">
    <source>
        <dbReference type="EMBL" id="TDZ17732.1"/>
    </source>
</evidence>
<evidence type="ECO:0000256" key="3">
    <source>
        <dbReference type="SAM" id="SignalP"/>
    </source>
</evidence>
<reference evidence="5" key="2">
    <citation type="journal article" date="2019" name="Mol. Plant Microbe Interact.">
        <title>Genome sequence resources for four phytopathogenic fungi from the Colletotrichum orbiculare species complex.</title>
        <authorList>
            <person name="Gan P."/>
            <person name="Tsushima A."/>
            <person name="Narusaka M."/>
            <person name="Narusaka Y."/>
            <person name="Takano Y."/>
            <person name="Kubo Y."/>
            <person name="Shirasu K."/>
        </authorList>
    </citation>
    <scope>GENOME REANNOTATION</scope>
    <source>
        <strain evidence="5">104-T / ATCC 96160 / CBS 514.97 / LARS 414 / MAFF 240422</strain>
    </source>
</reference>
<feature type="transmembrane region" description="Helical" evidence="2">
    <location>
        <begin position="209"/>
        <end position="231"/>
    </location>
</feature>
<feature type="compositionally biased region" description="Low complexity" evidence="1">
    <location>
        <begin position="346"/>
        <end position="355"/>
    </location>
</feature>
<evidence type="ECO:0000313" key="5">
    <source>
        <dbReference type="Proteomes" id="UP000014480"/>
    </source>
</evidence>
<dbReference type="EMBL" id="AMCV02000027">
    <property type="protein sequence ID" value="TDZ17732.1"/>
    <property type="molecule type" value="Genomic_DNA"/>
</dbReference>
<feature type="region of interest" description="Disordered" evidence="1">
    <location>
        <begin position="140"/>
        <end position="159"/>
    </location>
</feature>
<reference evidence="5" key="1">
    <citation type="journal article" date="2013" name="New Phytol.">
        <title>Comparative genomic and transcriptomic analyses reveal the hemibiotrophic stage shift of Colletotrichum fungi.</title>
        <authorList>
            <person name="Gan P."/>
            <person name="Ikeda K."/>
            <person name="Irieda H."/>
            <person name="Narusaka M."/>
            <person name="O'Connell R.J."/>
            <person name="Narusaka Y."/>
            <person name="Takano Y."/>
            <person name="Kubo Y."/>
            <person name="Shirasu K."/>
        </authorList>
    </citation>
    <scope>NUCLEOTIDE SEQUENCE [LARGE SCALE GENOMIC DNA]</scope>
    <source>
        <strain evidence="5">104-T / ATCC 96160 / CBS 514.97 / LARS 414 / MAFF 240422</strain>
    </source>
</reference>
<gene>
    <name evidence="4" type="ORF">Cob_v009318</name>
</gene>
<accession>A0A484FHY6</accession>
<dbReference type="OrthoDB" id="5338512at2759"/>
<feature type="region of interest" description="Disordered" evidence="1">
    <location>
        <begin position="402"/>
        <end position="424"/>
    </location>
</feature>
<feature type="compositionally biased region" description="Gly residues" evidence="1">
    <location>
        <begin position="191"/>
        <end position="200"/>
    </location>
</feature>
<keyword evidence="5" id="KW-1185">Reference proteome</keyword>
<feature type="region of interest" description="Disordered" evidence="1">
    <location>
        <begin position="237"/>
        <end position="269"/>
    </location>
</feature>
<feature type="region of interest" description="Disordered" evidence="1">
    <location>
        <begin position="172"/>
        <end position="200"/>
    </location>
</feature>
<evidence type="ECO:0000256" key="1">
    <source>
        <dbReference type="SAM" id="MobiDB-lite"/>
    </source>
</evidence>
<keyword evidence="2" id="KW-0812">Transmembrane</keyword>
<dbReference type="AlphaFoldDB" id="A0A484FHY6"/>
<keyword evidence="2" id="KW-1133">Transmembrane helix</keyword>
<dbReference type="STRING" id="1213857.A0A484FHY6"/>
<keyword evidence="3" id="KW-0732">Signal</keyword>
<sequence length="424" mass="44632">MARLRKCRRATVLSMLLASAQAASLPVIFQRQETCAAQGFSPCGNGLPASFCCQAGATCITLVGNSTVLCCPEGTNCDRISPITCNVSLQDPEAHPDAVIKTTALKSKLTTCGTRCCPFGYDCNGADQCVKKADQSELPSELPASELPTSTPGPTSSVAIPTVIPTIIATTSPETTEPGTSSPSAPAQQGGNDGGNDGGGNKNTFPTAIVIGVLCGILAGVGIGVALLIFLSRRRRNAAVRQNEKKRSRGPRPSTSTSSFGNIISEPIPTSDSAFRTDFILKTPSTGTSTFSPTKRPGQAHFRNSSTTTLAHDPIGLARSDSKPRTPDRNNISVAPIRGMRPNSGRRPPAAQNPLLAPPPQQLQREPSSESINVFADPVDVLRPGQRRMTSATTFTDLMDEADLGDVRRGKPFVPQTPKTPGRR</sequence>
<feature type="compositionally biased region" description="Basic residues" evidence="1">
    <location>
        <begin position="237"/>
        <end position="250"/>
    </location>
</feature>
<feature type="compositionally biased region" description="Low complexity" evidence="1">
    <location>
        <begin position="283"/>
        <end position="294"/>
    </location>
</feature>
<organism evidence="4 5">
    <name type="scientific">Colletotrichum orbiculare (strain 104-T / ATCC 96160 / CBS 514.97 / LARS 414 / MAFF 240422)</name>
    <name type="common">Cucumber anthracnose fungus</name>
    <name type="synonym">Colletotrichum lagenarium</name>
    <dbReference type="NCBI Taxonomy" id="1213857"/>
    <lineage>
        <taxon>Eukaryota</taxon>
        <taxon>Fungi</taxon>
        <taxon>Dikarya</taxon>
        <taxon>Ascomycota</taxon>
        <taxon>Pezizomycotina</taxon>
        <taxon>Sordariomycetes</taxon>
        <taxon>Hypocreomycetidae</taxon>
        <taxon>Glomerellales</taxon>
        <taxon>Glomerellaceae</taxon>
        <taxon>Colletotrichum</taxon>
        <taxon>Colletotrichum orbiculare species complex</taxon>
    </lineage>
</organism>
<proteinExistence type="predicted"/>